<evidence type="ECO:0000256" key="5">
    <source>
        <dbReference type="ARBA" id="ARBA00022729"/>
    </source>
</evidence>
<dbReference type="GO" id="GO:0030246">
    <property type="term" value="F:carbohydrate binding"/>
    <property type="evidence" value="ECO:0007669"/>
    <property type="project" value="InterPro"/>
</dbReference>
<keyword evidence="6" id="KW-0574">Periplasm</keyword>
<dbReference type="Gene3D" id="3.40.50.2300">
    <property type="match status" value="2"/>
</dbReference>
<organism evidence="11 12">
    <name type="scientific">Clostridium saccharobutylicum</name>
    <dbReference type="NCBI Taxonomy" id="169679"/>
    <lineage>
        <taxon>Bacteria</taxon>
        <taxon>Bacillati</taxon>
        <taxon>Bacillota</taxon>
        <taxon>Clostridia</taxon>
        <taxon>Eubacteriales</taxon>
        <taxon>Clostridiaceae</taxon>
        <taxon>Clostridium</taxon>
    </lineage>
</organism>
<dbReference type="CDD" id="cd01539">
    <property type="entry name" value="PBP1_GGBP"/>
    <property type="match status" value="1"/>
</dbReference>
<dbReference type="PANTHER" id="PTHR30036">
    <property type="entry name" value="D-XYLOSE-BINDING PERIPLASMIC PROTEIN"/>
    <property type="match status" value="1"/>
</dbReference>
<evidence type="ECO:0000256" key="8">
    <source>
        <dbReference type="ARBA" id="ARBA00034323"/>
    </source>
</evidence>
<keyword evidence="4" id="KW-0479">Metal-binding</keyword>
<sequence length="357" mass="40260">MKTLKRILSFSIITFFISCILMTSGIVTANNILAQTKPAKVAVFLLDFTDDLISAIGENLKDIQKENPDRVEYTFYDAKSDEATQNRQIEKALDEGVDLILLNIVNRGDARTVINRIKECNVPVILFNREPVTPVPIASYGKALYIGTDGKQVGALQGKMLIDAWNTSKEDIDKNEDNIMQYVMLQGESDNTEAIERTKYSISTIEKAGIKTQEVALKIADWREDLAYNAMKELFEKYKDQIEIIIANDDTMAIGAVKALQEHGYNNGDISKTIPIVGVDVIPIVKEFIEKGYMLGSVYQEPRAYAEALYTTGMNMIEGKNPVEGTKYTLDDTRVSIRLPQTHYFYRNMFTDETIDK</sequence>
<accession>A0A1S8MSR8</accession>
<dbReference type="InterPro" id="IPR025997">
    <property type="entry name" value="SBP_2_dom"/>
</dbReference>
<dbReference type="AlphaFoldDB" id="A0A1S8MSR8"/>
<dbReference type="SUPFAM" id="SSF53822">
    <property type="entry name" value="Periplasmic binding protein-like I"/>
    <property type="match status" value="1"/>
</dbReference>
<dbReference type="GO" id="GO:0030288">
    <property type="term" value="C:outer membrane-bounded periplasmic space"/>
    <property type="evidence" value="ECO:0007669"/>
    <property type="project" value="TreeGrafter"/>
</dbReference>
<evidence type="ECO:0000256" key="1">
    <source>
        <dbReference type="ARBA" id="ARBA00004196"/>
    </source>
</evidence>
<dbReference type="RefSeq" id="WP_077866790.1">
    <property type="nucleotide sequence ID" value="NZ_LZYZ01000008.1"/>
</dbReference>
<reference evidence="11 12" key="1">
    <citation type="submission" date="2016-05" db="EMBL/GenBank/DDBJ databases">
        <title>Microbial solvent formation.</title>
        <authorList>
            <person name="Poehlein A."/>
            <person name="Montoya Solano J.D."/>
            <person name="Flitsch S."/>
            <person name="Krabben P."/>
            <person name="Duerre P."/>
            <person name="Daniel R."/>
        </authorList>
    </citation>
    <scope>NUCLEOTIDE SEQUENCE [LARGE SCALE GENOMIC DNA]</scope>
    <source>
        <strain evidence="11 12">L1-8</strain>
    </source>
</reference>
<evidence type="ECO:0000259" key="10">
    <source>
        <dbReference type="Pfam" id="PF13407"/>
    </source>
</evidence>
<keyword evidence="2" id="KW-0813">Transport</keyword>
<dbReference type="GO" id="GO:0046872">
    <property type="term" value="F:metal ion binding"/>
    <property type="evidence" value="ECO:0007669"/>
    <property type="project" value="UniProtKB-KW"/>
</dbReference>
<comment type="caution">
    <text evidence="11">The sequence shown here is derived from an EMBL/GenBank/DDBJ whole genome shotgun (WGS) entry which is preliminary data.</text>
</comment>
<comment type="subcellular location">
    <subcellularLocation>
        <location evidence="1">Cell envelope</location>
    </subcellularLocation>
</comment>
<feature type="domain" description="Periplasmic binding protein" evidence="10">
    <location>
        <begin position="41"/>
        <end position="320"/>
    </location>
</feature>
<dbReference type="InterPro" id="IPR028082">
    <property type="entry name" value="Peripla_BP_I"/>
</dbReference>
<protein>
    <recommendedName>
        <fullName evidence="9">D-galactose/methyl-galactoside binding periplasmic protein MglB</fullName>
    </recommendedName>
</protein>
<evidence type="ECO:0000256" key="9">
    <source>
        <dbReference type="ARBA" id="ARBA00034344"/>
    </source>
</evidence>
<keyword evidence="5" id="KW-0732">Signal</keyword>
<dbReference type="Proteomes" id="UP000191154">
    <property type="component" value="Unassembled WGS sequence"/>
</dbReference>
<name>A0A1S8MSR8_CLOSA</name>
<evidence type="ECO:0000313" key="11">
    <source>
        <dbReference type="EMBL" id="OOM07226.1"/>
    </source>
</evidence>
<dbReference type="STRING" id="169679.CSACC_04170"/>
<dbReference type="EMBL" id="LZYZ01000008">
    <property type="protein sequence ID" value="OOM07226.1"/>
    <property type="molecule type" value="Genomic_DNA"/>
</dbReference>
<dbReference type="InterPro" id="IPR050555">
    <property type="entry name" value="Bact_Solute-Bind_Prot2"/>
</dbReference>
<dbReference type="Pfam" id="PF13407">
    <property type="entry name" value="Peripla_BP_4"/>
    <property type="match status" value="1"/>
</dbReference>
<dbReference type="InterPro" id="IPR044085">
    <property type="entry name" value="MglB-like_PBP1"/>
</dbReference>
<evidence type="ECO:0000256" key="3">
    <source>
        <dbReference type="ARBA" id="ARBA00022597"/>
    </source>
</evidence>
<keyword evidence="3" id="KW-0762">Sugar transport</keyword>
<dbReference type="PROSITE" id="PS51257">
    <property type="entry name" value="PROKAR_LIPOPROTEIN"/>
    <property type="match status" value="1"/>
</dbReference>
<proteinExistence type="predicted"/>
<evidence type="ECO:0000313" key="12">
    <source>
        <dbReference type="Proteomes" id="UP000191154"/>
    </source>
</evidence>
<evidence type="ECO:0000256" key="4">
    <source>
        <dbReference type="ARBA" id="ARBA00022723"/>
    </source>
</evidence>
<evidence type="ECO:0000256" key="6">
    <source>
        <dbReference type="ARBA" id="ARBA00022764"/>
    </source>
</evidence>
<comment type="subunit">
    <text evidence="8">The ABC transporter complex is composed of one ATP-binding protein (MglA), two transmembrane proteins (MglC) and a solute-binding protein (MglB).</text>
</comment>
<evidence type="ECO:0000256" key="7">
    <source>
        <dbReference type="ARBA" id="ARBA00022837"/>
    </source>
</evidence>
<keyword evidence="7" id="KW-0106">Calcium</keyword>
<evidence type="ECO:0000256" key="2">
    <source>
        <dbReference type="ARBA" id="ARBA00022448"/>
    </source>
</evidence>
<gene>
    <name evidence="11" type="primary">mglB_13</name>
    <name evidence="11" type="ORF">CLOSAC_37550</name>
</gene>
<dbReference type="PANTHER" id="PTHR30036:SF2">
    <property type="entry name" value="D-GALACTOSE_METHYL-GALACTOSIDE BINDING PERIPLASMIC PROTEIN MGLB"/>
    <property type="match status" value="1"/>
</dbReference>